<dbReference type="Proteomes" id="UP000179627">
    <property type="component" value="Unassembled WGS sequence"/>
</dbReference>
<evidence type="ECO:0000313" key="3">
    <source>
        <dbReference type="Proteomes" id="UP000179627"/>
    </source>
</evidence>
<dbReference type="OrthoDB" id="3624684at2"/>
<dbReference type="RefSeq" id="WP_071084383.1">
    <property type="nucleotide sequence ID" value="NZ_MBLM01000111.1"/>
</dbReference>
<name>A0A1S1QZ93_9ACTN</name>
<evidence type="ECO:0000256" key="1">
    <source>
        <dbReference type="SAM" id="MobiDB-lite"/>
    </source>
</evidence>
<proteinExistence type="predicted"/>
<feature type="region of interest" description="Disordered" evidence="1">
    <location>
        <begin position="59"/>
        <end position="79"/>
    </location>
</feature>
<dbReference type="AlphaFoldDB" id="A0A1S1QZ93"/>
<sequence>MPTPSESDRNTLPVVPAGRPATVWPCPPATPDQTSAGWLPSAVERLVVTVSRPDDPVLLLTEPPLSQPTRPAEPGDDELGEGLVACAGTVARLGRRVQVRTAPGDASPRWTGSACGPDLVPGRGPDPDCFLLVVTVVEPTRIGWFTRIDWGGLLAVGGTLAVVSRCESFGGWLIDPTVELALAADRSGLALLDRIVLLEVPLSQLDRPATPIPAGVVAQRVHSDLLLFTAVNAPMPPAWDAA</sequence>
<dbReference type="EMBL" id="MBLM01000111">
    <property type="protein sequence ID" value="OHV37784.1"/>
    <property type="molecule type" value="Genomic_DNA"/>
</dbReference>
<accession>A0A1S1QZ93</accession>
<comment type="caution">
    <text evidence="2">The sequence shown here is derived from an EMBL/GenBank/DDBJ whole genome shotgun (WGS) entry which is preliminary data.</text>
</comment>
<protein>
    <submittedName>
        <fullName evidence="2">Uncharacterized protein</fullName>
    </submittedName>
</protein>
<evidence type="ECO:0000313" key="2">
    <source>
        <dbReference type="EMBL" id="OHV37784.1"/>
    </source>
</evidence>
<reference evidence="3" key="1">
    <citation type="submission" date="2016-07" db="EMBL/GenBank/DDBJ databases">
        <title>Sequence Frankia sp. strain CcI1.17.</title>
        <authorList>
            <person name="Ghodhbane-Gtari F."/>
            <person name="Swanson E."/>
            <person name="Gueddou A."/>
            <person name="Morris K."/>
            <person name="Hezbri K."/>
            <person name="Ktari A."/>
            <person name="Nouioui I."/>
            <person name="Abebe-Akele F."/>
            <person name="Simpson S."/>
            <person name="Thomas K."/>
            <person name="Gtari M."/>
            <person name="Tisa L.S."/>
            <person name="Hurst S."/>
        </authorList>
    </citation>
    <scope>NUCLEOTIDE SEQUENCE [LARGE SCALE GENOMIC DNA]</scope>
    <source>
        <strain evidence="3">Cc1.17</strain>
    </source>
</reference>
<organism evidence="2 3">
    <name type="scientific">Parafrankia colletiae</name>
    <dbReference type="NCBI Taxonomy" id="573497"/>
    <lineage>
        <taxon>Bacteria</taxon>
        <taxon>Bacillati</taxon>
        <taxon>Actinomycetota</taxon>
        <taxon>Actinomycetes</taxon>
        <taxon>Frankiales</taxon>
        <taxon>Frankiaceae</taxon>
        <taxon>Parafrankia</taxon>
    </lineage>
</organism>
<keyword evidence="3" id="KW-1185">Reference proteome</keyword>
<feature type="region of interest" description="Disordered" evidence="1">
    <location>
        <begin position="1"/>
        <end position="36"/>
    </location>
</feature>
<gene>
    <name evidence="2" type="ORF">CC117_16450</name>
</gene>